<dbReference type="Pfam" id="PF13700">
    <property type="entry name" value="DUF4158"/>
    <property type="match status" value="1"/>
</dbReference>
<dbReference type="InterPro" id="IPR025296">
    <property type="entry name" value="DUF4158"/>
</dbReference>
<dbReference type="InterPro" id="IPR002513">
    <property type="entry name" value="Tn3_Tnp_DDE_dom"/>
</dbReference>
<evidence type="ECO:0000313" key="8">
    <source>
        <dbReference type="EMBL" id="ARD70101.1"/>
    </source>
</evidence>
<dbReference type="Pfam" id="PF01526">
    <property type="entry name" value="DDE_Tnp_Tn3"/>
    <property type="match status" value="1"/>
</dbReference>
<evidence type="ECO:0000256" key="5">
    <source>
        <dbReference type="SAM" id="Coils"/>
    </source>
</evidence>
<dbReference type="GO" id="GO:0003677">
    <property type="term" value="F:DNA binding"/>
    <property type="evidence" value="ECO:0007669"/>
    <property type="project" value="UniProtKB-KW"/>
</dbReference>
<evidence type="ECO:0000256" key="3">
    <source>
        <dbReference type="ARBA" id="ARBA00023125"/>
    </source>
</evidence>
<feature type="domain" description="DUF4158" evidence="7">
    <location>
        <begin position="16"/>
        <end position="176"/>
    </location>
</feature>
<reference evidence="8" key="1">
    <citation type="submission" date="2017-01" db="EMBL/GenBank/DDBJ databases">
        <title>Complete nucleotide sequence of an IncP-2 blaVIM-2-harboring megaplasmid from Pseudomonas aeruginosa.</title>
        <authorList>
            <person name="Botelho J."/>
            <person name="Grosso F."/>
            <person name="Mabrouk A."/>
            <person name="Peixe L."/>
        </authorList>
    </citation>
    <scope>NUCLEOTIDE SEQUENCE</scope>
    <source>
        <strain evidence="8">FFUP_PS_37</strain>
        <plasmid evidence="8">pJB37</plasmid>
    </source>
</reference>
<dbReference type="EMBL" id="KY494864">
    <property type="protein sequence ID" value="ARD70101.1"/>
    <property type="molecule type" value="Genomic_DNA"/>
</dbReference>
<dbReference type="NCBIfam" id="NF033527">
    <property type="entry name" value="transpos_Tn3"/>
    <property type="match status" value="1"/>
</dbReference>
<keyword evidence="2" id="KW-0815">Transposition</keyword>
<name>A0A1V0M5G9_PSEAI</name>
<feature type="domain" description="Tn3 transposase DDE" evidence="6">
    <location>
        <begin position="593"/>
        <end position="979"/>
    </location>
</feature>
<accession>A0A1V0M5G9</accession>
<evidence type="ECO:0000256" key="2">
    <source>
        <dbReference type="ARBA" id="ARBA00022578"/>
    </source>
</evidence>
<keyword evidence="4" id="KW-0233">DNA recombination</keyword>
<sequence>MLMFCLTWGMNSMASVERTAYPLLPSQLPAKELHRCYSLSDSEIEWVNNTAKSPALSIGLAIQLKVFQQLHYFVPFEELPQELISHVRQCLRYGARIAPRYSNPRTLYRHQAAVRQYLQVTPFYSSDGLAITEEIARDCAVVLEQRVDLINAMLDELIQRGYELPAYSTLNNIAETALASAQEVTFNLIVLRAPIEVIYKLKELLDTDFGRRQSDFNALKQAPKKPSRKHLEVLIDHLAWLESFGDLDAILEGVVDAKIRHFATQAAASDVAELKDCSLPKRYTLMLALIYRMRVRTRDHLAEMFIRRISTIHKRAKEELEQIQARQRQKLEQLAATLDGVVQILVQEPDDQEAGSLIREFLSPDGNLDRLRETCAEVQATGGNNYLPLIWKHFKSHRSLLFRLSHLLQLEPTTQDRSLIQALQLIQDSENLHREWIDEHVDLSFASERWVKVVRRPASEGPPTNRRYLEVCVFSYLASELRSGDMCVLGSESFADYRKQLLPWEECFHRLPAYCEKVGLPGTAKEFVASLKIQLEETAQHLDEKFPSCRGDVSINEAGEPVLRRVIARDIPPSAISLQTALMQRMPARHVLDIMANIEHWIQFTRHFGPMSGNEPKLKEPAERYLMTIFAMGCNLGPNQAARHLAGNVTPHMLSYTNRRHLSLEKLDKANRELVELYLQLDLPKLWGDGKAVAADGTQFDFYDDNLLAGYHFRYRKMGAVAYRHVANNYIAVFQHFIPPGIWEAIYVIEGLLKVDLSVEPDTVYSDTQGQSATVFAFTHLLGINLMPRIRNWRDLVMCRPDRGVSYKHINRLFTDTADWHLIETHWQDLMQVALSIQAGKISSPMLLRKLGSYSRRNKLYHAAQALGSVIRTIFLLNWIGSRELRQEVTANTNKIESYNGFSKWLSFGGDVIAENDPDEQQKRLRYNDMVASSVILQNTVDMMRILQKLARDGWQFTDDDVSFLSPYLTSNVKRFGEFNLKLKRPPEPWIKDSIFQQAAGSMRAKQMSDSNVEVTN</sequence>
<feature type="coiled-coil region" evidence="5">
    <location>
        <begin position="306"/>
        <end position="337"/>
    </location>
</feature>
<keyword evidence="3" id="KW-0238">DNA-binding</keyword>
<dbReference type="AlphaFoldDB" id="A0A1V0M5G9"/>
<evidence type="ECO:0000259" key="6">
    <source>
        <dbReference type="Pfam" id="PF01526"/>
    </source>
</evidence>
<protein>
    <submittedName>
        <fullName evidence="8">Transposase</fullName>
    </submittedName>
</protein>
<proteinExistence type="inferred from homology"/>
<evidence type="ECO:0000256" key="1">
    <source>
        <dbReference type="ARBA" id="ARBA00009402"/>
    </source>
</evidence>
<dbReference type="InterPro" id="IPR047653">
    <property type="entry name" value="Tn3-like_transpos"/>
</dbReference>
<evidence type="ECO:0000259" key="7">
    <source>
        <dbReference type="Pfam" id="PF13700"/>
    </source>
</evidence>
<keyword evidence="8" id="KW-0614">Plasmid</keyword>
<geneLocation type="plasmid" evidence="8">
    <name>pJB37</name>
</geneLocation>
<dbReference type="GO" id="GO:0006313">
    <property type="term" value="P:DNA transposition"/>
    <property type="evidence" value="ECO:0007669"/>
    <property type="project" value="InterPro"/>
</dbReference>
<keyword evidence="5" id="KW-0175">Coiled coil</keyword>
<organism evidence="8">
    <name type="scientific">Pseudomonas aeruginosa</name>
    <dbReference type="NCBI Taxonomy" id="287"/>
    <lineage>
        <taxon>Bacteria</taxon>
        <taxon>Pseudomonadati</taxon>
        <taxon>Pseudomonadota</taxon>
        <taxon>Gammaproteobacteria</taxon>
        <taxon>Pseudomonadales</taxon>
        <taxon>Pseudomonadaceae</taxon>
        <taxon>Pseudomonas</taxon>
    </lineage>
</organism>
<evidence type="ECO:0000256" key="4">
    <source>
        <dbReference type="ARBA" id="ARBA00023172"/>
    </source>
</evidence>
<dbReference type="GO" id="GO:0004803">
    <property type="term" value="F:transposase activity"/>
    <property type="evidence" value="ECO:0007669"/>
    <property type="project" value="InterPro"/>
</dbReference>
<comment type="similarity">
    <text evidence="1">Belongs to the transposase 7 family.</text>
</comment>